<reference evidence="2" key="1">
    <citation type="submission" date="2022-10" db="EMBL/GenBank/DDBJ databases">
        <title>Tapping the CABI collections for fungal endophytes: first genome assemblies for Collariella, Neodidymelliopsis, Ascochyta clinopodiicola, Didymella pomorum, Didymosphaeria variabile, Neocosmospora piperis and Neocucurbitaria cava.</title>
        <authorList>
            <person name="Hill R."/>
        </authorList>
    </citation>
    <scope>NUCLEOTIDE SEQUENCE</scope>
    <source>
        <strain evidence="2">IMI 356815</strain>
    </source>
</reference>
<protein>
    <submittedName>
        <fullName evidence="2">Uncharacterized protein</fullName>
    </submittedName>
</protein>
<accession>A0A9W9C7T9</accession>
<dbReference type="GeneID" id="80913489"/>
<name>A0A9W9C7T9_9PLEO</name>
<dbReference type="Proteomes" id="UP001140513">
    <property type="component" value="Unassembled WGS sequence"/>
</dbReference>
<evidence type="ECO:0000313" key="2">
    <source>
        <dbReference type="EMBL" id="KAJ4348581.1"/>
    </source>
</evidence>
<dbReference type="RefSeq" id="XP_056067969.1">
    <property type="nucleotide sequence ID" value="XM_056218704.1"/>
</dbReference>
<sequence>MAALHVRYHIWTPKRDLLLLRMREGPGDYTWQETSDNLGPNFRKSGAKHRYIRLQKGIVGTDPWDERKERELLRLLAAGYDENTIHNKMRLNFHLIRRRIAAIKENEEQAALQVKQRRFLDKPLRWGGREDEVLLRLHLALMEPTDIQLLGLFGNPALDVVRERIALHSELPTRSELYHGLLEIYNRRSENSRGSYQRVTRWTIEDVLNGHFEFLTPLPTAEEQAADESRRRCLYEKPQEWTIQEDEVLLRFFLAKMEPSTMDRMGLFGKPGQTFIRDRIARHYIAPTPLCATLHHEYNDPATKWTSQDVLHLNFDFKTESTTPNDQDNESSAETTLMDDSRLRT</sequence>
<evidence type="ECO:0000256" key="1">
    <source>
        <dbReference type="SAM" id="MobiDB-lite"/>
    </source>
</evidence>
<organism evidence="2 3">
    <name type="scientific">Didymosphaeria variabile</name>
    <dbReference type="NCBI Taxonomy" id="1932322"/>
    <lineage>
        <taxon>Eukaryota</taxon>
        <taxon>Fungi</taxon>
        <taxon>Dikarya</taxon>
        <taxon>Ascomycota</taxon>
        <taxon>Pezizomycotina</taxon>
        <taxon>Dothideomycetes</taxon>
        <taxon>Pleosporomycetidae</taxon>
        <taxon>Pleosporales</taxon>
        <taxon>Massarineae</taxon>
        <taxon>Didymosphaeriaceae</taxon>
        <taxon>Didymosphaeria</taxon>
    </lineage>
</organism>
<evidence type="ECO:0000313" key="3">
    <source>
        <dbReference type="Proteomes" id="UP001140513"/>
    </source>
</evidence>
<proteinExistence type="predicted"/>
<gene>
    <name evidence="2" type="ORF">N0V89_009959</name>
</gene>
<dbReference type="AlphaFoldDB" id="A0A9W9C7T9"/>
<keyword evidence="3" id="KW-1185">Reference proteome</keyword>
<feature type="region of interest" description="Disordered" evidence="1">
    <location>
        <begin position="319"/>
        <end position="345"/>
    </location>
</feature>
<feature type="compositionally biased region" description="Polar residues" evidence="1">
    <location>
        <begin position="320"/>
        <end position="335"/>
    </location>
</feature>
<dbReference type="EMBL" id="JAPEUX010000007">
    <property type="protein sequence ID" value="KAJ4348581.1"/>
    <property type="molecule type" value="Genomic_DNA"/>
</dbReference>
<comment type="caution">
    <text evidence="2">The sequence shown here is derived from an EMBL/GenBank/DDBJ whole genome shotgun (WGS) entry which is preliminary data.</text>
</comment>